<proteinExistence type="predicted"/>
<feature type="compositionally biased region" description="Basic and acidic residues" evidence="1">
    <location>
        <begin position="10"/>
        <end position="19"/>
    </location>
</feature>
<dbReference type="EMBL" id="QUAC01000239">
    <property type="protein sequence ID" value="REK86735.1"/>
    <property type="molecule type" value="Genomic_DNA"/>
</dbReference>
<gene>
    <name evidence="2" type="ORF">DY245_30885</name>
</gene>
<organism evidence="2 3">
    <name type="scientific">Streptomyces inhibens</name>
    <dbReference type="NCBI Taxonomy" id="2293571"/>
    <lineage>
        <taxon>Bacteria</taxon>
        <taxon>Bacillati</taxon>
        <taxon>Actinomycetota</taxon>
        <taxon>Actinomycetes</taxon>
        <taxon>Kitasatosporales</taxon>
        <taxon>Streptomycetaceae</taxon>
        <taxon>Streptomyces</taxon>
    </lineage>
</organism>
<evidence type="ECO:0000256" key="1">
    <source>
        <dbReference type="SAM" id="MobiDB-lite"/>
    </source>
</evidence>
<accession>A0A371PW91</accession>
<protein>
    <submittedName>
        <fullName evidence="2">Uncharacterized protein</fullName>
    </submittedName>
</protein>
<evidence type="ECO:0000313" key="3">
    <source>
        <dbReference type="Proteomes" id="UP000262477"/>
    </source>
</evidence>
<reference evidence="2 3" key="1">
    <citation type="submission" date="2018-08" db="EMBL/GenBank/DDBJ databases">
        <title>Streptomyces NEAU-D10 sp. nov., a novel Actinomycete isolated from soil.</title>
        <authorList>
            <person name="Jin L."/>
        </authorList>
    </citation>
    <scope>NUCLEOTIDE SEQUENCE [LARGE SCALE GENOMIC DNA]</scope>
    <source>
        <strain evidence="2 3">NEAU-D10</strain>
    </source>
</reference>
<comment type="caution">
    <text evidence="2">The sequence shown here is derived from an EMBL/GenBank/DDBJ whole genome shotgun (WGS) entry which is preliminary data.</text>
</comment>
<evidence type="ECO:0000313" key="2">
    <source>
        <dbReference type="EMBL" id="REK86735.1"/>
    </source>
</evidence>
<dbReference type="AlphaFoldDB" id="A0A371PW91"/>
<feature type="region of interest" description="Disordered" evidence="1">
    <location>
        <begin position="1"/>
        <end position="21"/>
    </location>
</feature>
<sequence>MPVRVSSRLADARHGRERPGSAAARAPLGICSVRTAACCCRVISGAPQKIPMAPGTAISRWLSRSTWELYLSANVPSWPEQLSRPAQWARLSSTGLRNRPRIRPASVRVDLAVRTTKTHQVLADHARHALPPSSVS</sequence>
<keyword evidence="3" id="KW-1185">Reference proteome</keyword>
<name>A0A371PW91_STRIH</name>
<dbReference type="Proteomes" id="UP000262477">
    <property type="component" value="Unassembled WGS sequence"/>
</dbReference>